<feature type="domain" description="AMP-binding enzyme C-terminal" evidence="6">
    <location>
        <begin position="406"/>
        <end position="479"/>
    </location>
</feature>
<dbReference type="GO" id="GO:0005524">
    <property type="term" value="F:ATP binding"/>
    <property type="evidence" value="ECO:0007669"/>
    <property type="project" value="UniProtKB-KW"/>
</dbReference>
<dbReference type="Pfam" id="PF13193">
    <property type="entry name" value="AMP-binding_C"/>
    <property type="match status" value="1"/>
</dbReference>
<dbReference type="Proteomes" id="UP000641137">
    <property type="component" value="Unassembled WGS sequence"/>
</dbReference>
<dbReference type="SUPFAM" id="SSF56801">
    <property type="entry name" value="Acetyl-CoA synthetase-like"/>
    <property type="match status" value="1"/>
</dbReference>
<evidence type="ECO:0000259" key="6">
    <source>
        <dbReference type="Pfam" id="PF13193"/>
    </source>
</evidence>
<accession>A0A8J3GIJ5</accession>
<evidence type="ECO:0000256" key="1">
    <source>
        <dbReference type="ARBA" id="ARBA00006432"/>
    </source>
</evidence>
<keyword evidence="4" id="KW-0067">ATP-binding</keyword>
<dbReference type="GO" id="GO:0005886">
    <property type="term" value="C:plasma membrane"/>
    <property type="evidence" value="ECO:0007669"/>
    <property type="project" value="TreeGrafter"/>
</dbReference>
<reference evidence="7" key="1">
    <citation type="journal article" date="2014" name="Int. J. Syst. Evol. Microbiol.">
        <title>Complete genome sequence of Corynebacterium casei LMG S-19264T (=DSM 44701T), isolated from a smear-ripened cheese.</title>
        <authorList>
            <consortium name="US DOE Joint Genome Institute (JGI-PGF)"/>
            <person name="Walter F."/>
            <person name="Albersmeier A."/>
            <person name="Kalinowski J."/>
            <person name="Ruckert C."/>
        </authorList>
    </citation>
    <scope>NUCLEOTIDE SEQUENCE</scope>
    <source>
        <strain evidence="7">KCTC 42097</strain>
    </source>
</reference>
<gene>
    <name evidence="7" type="ORF">GCM10010136_20400</name>
</gene>
<comment type="caution">
    <text evidence="7">The sequence shown here is derived from an EMBL/GenBank/DDBJ whole genome shotgun (WGS) entry which is preliminary data.</text>
</comment>
<evidence type="ECO:0000256" key="2">
    <source>
        <dbReference type="ARBA" id="ARBA00022598"/>
    </source>
</evidence>
<dbReference type="PANTHER" id="PTHR43107">
    <property type="entry name" value="LONG-CHAIN FATTY ACID TRANSPORT PROTEIN"/>
    <property type="match status" value="1"/>
</dbReference>
<dbReference type="InterPro" id="IPR045851">
    <property type="entry name" value="AMP-bd_C_sf"/>
</dbReference>
<dbReference type="InterPro" id="IPR000873">
    <property type="entry name" value="AMP-dep_synth/lig_dom"/>
</dbReference>
<dbReference type="GO" id="GO:0044539">
    <property type="term" value="P:long-chain fatty acid import into cell"/>
    <property type="evidence" value="ECO:0007669"/>
    <property type="project" value="TreeGrafter"/>
</dbReference>
<comment type="similarity">
    <text evidence="1">Belongs to the ATP-dependent AMP-binding enzyme family.</text>
</comment>
<evidence type="ECO:0000256" key="3">
    <source>
        <dbReference type="ARBA" id="ARBA00022741"/>
    </source>
</evidence>
<evidence type="ECO:0000256" key="4">
    <source>
        <dbReference type="ARBA" id="ARBA00022840"/>
    </source>
</evidence>
<dbReference type="EMBL" id="BMZO01000006">
    <property type="protein sequence ID" value="GHC72587.1"/>
    <property type="molecule type" value="Genomic_DNA"/>
</dbReference>
<feature type="domain" description="AMP-dependent synthetase/ligase" evidence="5">
    <location>
        <begin position="14"/>
        <end position="356"/>
    </location>
</feature>
<dbReference type="PROSITE" id="PS00455">
    <property type="entry name" value="AMP_BINDING"/>
    <property type="match status" value="1"/>
</dbReference>
<keyword evidence="3" id="KW-0547">Nucleotide-binding</keyword>
<dbReference type="GO" id="GO:0004467">
    <property type="term" value="F:long-chain fatty acid-CoA ligase activity"/>
    <property type="evidence" value="ECO:0007669"/>
    <property type="project" value="TreeGrafter"/>
</dbReference>
<sequence length="504" mass="55341">MQIQGLANRLQVLAHETPNRIFANTSTGPLTFQCLAMAAEGFAQRYYDRGLRKGDRVVVMMANSLSSLAIIHGLLRAGLVWVPVNPALVGAPLAHVIRTVEPSLIVCDPDVAARLPACAEAEGIPVDQMHEDELPTGASPLPAAFPEAGDLASIMFTSGTTGPAKGVMVSHMMLELAAEGVALCGDMKPGDNMFMWEPFYHIGGAQVLMVPLLRDVHLTISDRFSASRFWQQVAEAGCTHIHHLGGIIQILLKQPISDWERNHAVRVAWGGGCAPVAWRPFEKRFGVQIRECYGMTECSSLTTWNNEGVVGSVGRAMPWFEIDLKDENGRTLKAGDGPGEIVVRTSLPGAITQGYYRNPDATARALQPDGFHTGDLGSWDENGMLFFLGRMTDSVRCKGENVSAFEVETVANLHPDVVESAMVGVPGEIGEHDILLFLQVRSGITIDFDQLWHWMAERLAPYQRPRYFKVVEEFQRTPSQRIQKHLLPKGQEGRWDAAQLKKSA</sequence>
<evidence type="ECO:0000313" key="7">
    <source>
        <dbReference type="EMBL" id="GHC72587.1"/>
    </source>
</evidence>
<organism evidence="7 8">
    <name type="scientific">Limoniibacter endophyticus</name>
    <dbReference type="NCBI Taxonomy" id="1565040"/>
    <lineage>
        <taxon>Bacteria</taxon>
        <taxon>Pseudomonadati</taxon>
        <taxon>Pseudomonadota</taxon>
        <taxon>Alphaproteobacteria</taxon>
        <taxon>Hyphomicrobiales</taxon>
        <taxon>Bartonellaceae</taxon>
        <taxon>Limoniibacter</taxon>
    </lineage>
</organism>
<dbReference type="Gene3D" id="3.30.300.30">
    <property type="match status" value="1"/>
</dbReference>
<keyword evidence="2 7" id="KW-0436">Ligase</keyword>
<dbReference type="InterPro" id="IPR020845">
    <property type="entry name" value="AMP-binding_CS"/>
</dbReference>
<proteinExistence type="inferred from homology"/>
<evidence type="ECO:0000313" key="8">
    <source>
        <dbReference type="Proteomes" id="UP000641137"/>
    </source>
</evidence>
<dbReference type="Pfam" id="PF00501">
    <property type="entry name" value="AMP-binding"/>
    <property type="match status" value="1"/>
</dbReference>
<keyword evidence="8" id="KW-1185">Reference proteome</keyword>
<dbReference type="GO" id="GO:0005324">
    <property type="term" value="F:long-chain fatty acid transmembrane transporter activity"/>
    <property type="evidence" value="ECO:0007669"/>
    <property type="project" value="TreeGrafter"/>
</dbReference>
<name>A0A8J3GIJ5_9HYPH</name>
<reference evidence="7" key="2">
    <citation type="submission" date="2020-09" db="EMBL/GenBank/DDBJ databases">
        <authorList>
            <person name="Sun Q."/>
            <person name="Kim S."/>
        </authorList>
    </citation>
    <scope>NUCLEOTIDE SEQUENCE</scope>
    <source>
        <strain evidence="7">KCTC 42097</strain>
    </source>
</reference>
<dbReference type="RefSeq" id="WP_189489901.1">
    <property type="nucleotide sequence ID" value="NZ_BMZO01000006.1"/>
</dbReference>
<evidence type="ECO:0000259" key="5">
    <source>
        <dbReference type="Pfam" id="PF00501"/>
    </source>
</evidence>
<protein>
    <submittedName>
        <fullName evidence="7">ATP-dependent acyl-CoA ligase</fullName>
    </submittedName>
</protein>
<dbReference type="PANTHER" id="PTHR43107:SF15">
    <property type="entry name" value="FATTY ACID TRANSPORT PROTEIN 3, ISOFORM A"/>
    <property type="match status" value="1"/>
</dbReference>
<dbReference type="Gene3D" id="3.40.50.12780">
    <property type="entry name" value="N-terminal domain of ligase-like"/>
    <property type="match status" value="1"/>
</dbReference>
<dbReference type="InterPro" id="IPR042099">
    <property type="entry name" value="ANL_N_sf"/>
</dbReference>
<dbReference type="InterPro" id="IPR025110">
    <property type="entry name" value="AMP-bd_C"/>
</dbReference>
<dbReference type="AlphaFoldDB" id="A0A8J3GIJ5"/>